<protein>
    <submittedName>
        <fullName evidence="2">Uncharacterized protein</fullName>
    </submittedName>
</protein>
<organism evidence="1 2">
    <name type="scientific">Panagrolaimus sp. PS1159</name>
    <dbReference type="NCBI Taxonomy" id="55785"/>
    <lineage>
        <taxon>Eukaryota</taxon>
        <taxon>Metazoa</taxon>
        <taxon>Ecdysozoa</taxon>
        <taxon>Nematoda</taxon>
        <taxon>Chromadorea</taxon>
        <taxon>Rhabditida</taxon>
        <taxon>Tylenchina</taxon>
        <taxon>Panagrolaimomorpha</taxon>
        <taxon>Panagrolaimoidea</taxon>
        <taxon>Panagrolaimidae</taxon>
        <taxon>Panagrolaimus</taxon>
    </lineage>
</organism>
<dbReference type="Proteomes" id="UP000887580">
    <property type="component" value="Unplaced"/>
</dbReference>
<evidence type="ECO:0000313" key="2">
    <source>
        <dbReference type="WBParaSite" id="PS1159_v2.g13077.t1"/>
    </source>
</evidence>
<proteinExistence type="predicted"/>
<accession>A0AC35F2Z9</accession>
<name>A0AC35F2Z9_9BILA</name>
<reference evidence="2" key="1">
    <citation type="submission" date="2022-11" db="UniProtKB">
        <authorList>
            <consortium name="WormBaseParasite"/>
        </authorList>
    </citation>
    <scope>IDENTIFICATION</scope>
</reference>
<evidence type="ECO:0000313" key="1">
    <source>
        <dbReference type="Proteomes" id="UP000887580"/>
    </source>
</evidence>
<sequence length="143" mass="16730">MDDNCVPLEDILETVPNIIQLDIDTNANSFVSHQNAVQKVPSSFKKISLLHIEKDFNFEECFKFIQNRQDIELEFRCGRDWPIKVVHSVQQLTDTLIDAILPQFKPPSIYFKGQSKKSKKNLRKLKYSYEKKEKNDKKIEGTI</sequence>
<dbReference type="WBParaSite" id="PS1159_v2.g13077.t1">
    <property type="protein sequence ID" value="PS1159_v2.g13077.t1"/>
    <property type="gene ID" value="PS1159_v2.g13077"/>
</dbReference>